<evidence type="ECO:0000259" key="1">
    <source>
        <dbReference type="Pfam" id="PF00732"/>
    </source>
</evidence>
<name>W3XER2_PESFW</name>
<dbReference type="GO" id="GO:0016614">
    <property type="term" value="F:oxidoreductase activity, acting on CH-OH group of donors"/>
    <property type="evidence" value="ECO:0007669"/>
    <property type="project" value="InterPro"/>
</dbReference>
<dbReference type="InParanoid" id="W3XER2"/>
<feature type="domain" description="Glucose-methanol-choline oxidoreductase N-terminal" evidence="1">
    <location>
        <begin position="724"/>
        <end position="771"/>
    </location>
</feature>
<dbReference type="Proteomes" id="UP000030651">
    <property type="component" value="Unassembled WGS sequence"/>
</dbReference>
<dbReference type="KEGG" id="pfy:PFICI_02529"/>
<evidence type="ECO:0000313" key="4">
    <source>
        <dbReference type="Proteomes" id="UP000030651"/>
    </source>
</evidence>
<dbReference type="AlphaFoldDB" id="W3XER2"/>
<evidence type="ECO:0000259" key="2">
    <source>
        <dbReference type="Pfam" id="PF06985"/>
    </source>
</evidence>
<dbReference type="Pfam" id="PF00732">
    <property type="entry name" value="GMC_oxred_N"/>
    <property type="match status" value="1"/>
</dbReference>
<dbReference type="RefSeq" id="XP_007829301.1">
    <property type="nucleotide sequence ID" value="XM_007831110.1"/>
</dbReference>
<dbReference type="PANTHER" id="PTHR24148:SF64">
    <property type="entry name" value="HETEROKARYON INCOMPATIBILITY DOMAIN-CONTAINING PROTEIN"/>
    <property type="match status" value="1"/>
</dbReference>
<dbReference type="GO" id="GO:0050660">
    <property type="term" value="F:flavin adenine dinucleotide binding"/>
    <property type="evidence" value="ECO:0007669"/>
    <property type="project" value="InterPro"/>
</dbReference>
<dbReference type="InterPro" id="IPR052895">
    <property type="entry name" value="HetReg/Transcr_Mod"/>
</dbReference>
<dbReference type="InterPro" id="IPR036188">
    <property type="entry name" value="FAD/NAD-bd_sf"/>
</dbReference>
<feature type="domain" description="Heterokaryon incompatibility" evidence="2">
    <location>
        <begin position="330"/>
        <end position="430"/>
    </location>
</feature>
<accession>W3XER2</accession>
<dbReference type="eggNOG" id="ENOG502SIYG">
    <property type="taxonomic scope" value="Eukaryota"/>
</dbReference>
<dbReference type="EMBL" id="KI912110">
    <property type="protein sequence ID" value="ETS84504.1"/>
    <property type="molecule type" value="Genomic_DNA"/>
</dbReference>
<proteinExistence type="predicted"/>
<organism evidence="3 4">
    <name type="scientific">Pestalotiopsis fici (strain W106-1 / CGMCC3.15140)</name>
    <dbReference type="NCBI Taxonomy" id="1229662"/>
    <lineage>
        <taxon>Eukaryota</taxon>
        <taxon>Fungi</taxon>
        <taxon>Dikarya</taxon>
        <taxon>Ascomycota</taxon>
        <taxon>Pezizomycotina</taxon>
        <taxon>Sordariomycetes</taxon>
        <taxon>Xylariomycetidae</taxon>
        <taxon>Amphisphaeriales</taxon>
        <taxon>Sporocadaceae</taxon>
        <taxon>Pestalotiopsis</taxon>
    </lineage>
</organism>
<sequence>MEKAYSRHDGQMTRFEEASRIAKHLGLRQPNQDDECYFHSLLASKTNAEILQRCNETLLNLEERARACQGDHDSHADQALTKLIFRTETSEGGHLMQSWSGKRLCVFISDGAGQQETWTLIRELKLTIRKASSDGEIEVTVIAGKEIIARILYDKGFVLLRCQGRAGLALELLTAATQDDGEDSELDNATGGTDHTDSFDTARSILSTMIGIATVSNLIDRGVRASIPSGASHWLPREMLDSVVNLTALTRCEDGFIDLRQSGLEYYVRPVRPVYLDLLCPACWVTTNSSKRQMAQDRSFIAPLRLMPLSKEKKEYTAVSYLWSEFKGDDTLKDMQKSAAAVGAPTSLWVDRVCINQNDPAEKALEISRMGSYYAGAHTTLIYPASKVVDIPKVKLNRHLVAIPEQLRKHHGLRMWKQDTWHDRVWTYQEGALSRNPQVFAAEMNTGLSASWLNFMSWAAEYEEPIKCDVALPPYYSVRFNRPWGECTEEERWSYRHTFQRSWTACSRHNWEPSANSIKVPLATLMDRTQLRKCSEPRDKILGILGLTASSESLKINMATDLRGIFCEAIRCGILGAEILLAGREDRGPRSWIPRMDSVVRWKPSQISQIGYICKAEQPSVDDDGNLTLRACEIKVEERHVEKGPQEDDVLGGYHQLEFTDFSGQVGGLLCMRYRPHIRGKAFILKPSEDAQERDFGKQILVFATEVGEGRILFHKAVKESQLGDRESMIQVGNTLGAGSSINLMIYIRAQQRDFDSWNMEDWTGDDLPPYLRPNILVTVHQDPGDLFSQPRQWIWSTRYAWASCIPMNAGNFGLQARYNRSKYR</sequence>
<dbReference type="HOGENOM" id="CLU_393344_0_0_1"/>
<keyword evidence="4" id="KW-1185">Reference proteome</keyword>
<dbReference type="SUPFAM" id="SSF51905">
    <property type="entry name" value="FAD/NAD(P)-binding domain"/>
    <property type="match status" value="1"/>
</dbReference>
<protein>
    <recommendedName>
        <fullName evidence="5">Heterokaryon incompatibility domain-containing protein</fullName>
    </recommendedName>
</protein>
<reference evidence="4" key="1">
    <citation type="journal article" date="2015" name="BMC Genomics">
        <title>Genomic and transcriptomic analysis of the endophytic fungus Pestalotiopsis fici reveals its lifestyle and high potential for synthesis of natural products.</title>
        <authorList>
            <person name="Wang X."/>
            <person name="Zhang X."/>
            <person name="Liu L."/>
            <person name="Xiang M."/>
            <person name="Wang W."/>
            <person name="Sun X."/>
            <person name="Che Y."/>
            <person name="Guo L."/>
            <person name="Liu G."/>
            <person name="Guo L."/>
            <person name="Wang C."/>
            <person name="Yin W.B."/>
            <person name="Stadler M."/>
            <person name="Zhang X."/>
            <person name="Liu X."/>
        </authorList>
    </citation>
    <scope>NUCLEOTIDE SEQUENCE [LARGE SCALE GENOMIC DNA]</scope>
    <source>
        <strain evidence="4">W106-1 / CGMCC3.15140</strain>
    </source>
</reference>
<dbReference type="Pfam" id="PF06985">
    <property type="entry name" value="HET"/>
    <property type="match status" value="1"/>
</dbReference>
<dbReference type="InterPro" id="IPR010730">
    <property type="entry name" value="HET"/>
</dbReference>
<dbReference type="InterPro" id="IPR000172">
    <property type="entry name" value="GMC_OxRdtase_N"/>
</dbReference>
<evidence type="ECO:0008006" key="5">
    <source>
        <dbReference type="Google" id="ProtNLM"/>
    </source>
</evidence>
<gene>
    <name evidence="3" type="ORF">PFICI_02529</name>
</gene>
<evidence type="ECO:0000313" key="3">
    <source>
        <dbReference type="EMBL" id="ETS84504.1"/>
    </source>
</evidence>
<dbReference type="GeneID" id="19267542"/>
<dbReference type="PANTHER" id="PTHR24148">
    <property type="entry name" value="ANKYRIN REPEAT DOMAIN-CONTAINING PROTEIN 39 HOMOLOG-RELATED"/>
    <property type="match status" value="1"/>
</dbReference>
<dbReference type="OrthoDB" id="2157530at2759"/>
<dbReference type="Gene3D" id="3.50.50.60">
    <property type="entry name" value="FAD/NAD(P)-binding domain"/>
    <property type="match status" value="1"/>
</dbReference>